<dbReference type="InterPro" id="IPR036885">
    <property type="entry name" value="SWIB_MDM2_dom_sf"/>
</dbReference>
<feature type="compositionally biased region" description="Basic residues" evidence="1">
    <location>
        <begin position="151"/>
        <end position="164"/>
    </location>
</feature>
<dbReference type="STRING" id="27342.A0A0H2RGV1"/>
<name>A0A0H2RGV1_9AGAM</name>
<reference evidence="4 5" key="1">
    <citation type="submission" date="2015-04" db="EMBL/GenBank/DDBJ databases">
        <title>Complete genome sequence of Schizopora paradoxa KUC8140, a cosmopolitan wood degrader in East Asia.</title>
        <authorList>
            <consortium name="DOE Joint Genome Institute"/>
            <person name="Min B."/>
            <person name="Park H."/>
            <person name="Jang Y."/>
            <person name="Kim J.-J."/>
            <person name="Kim K.H."/>
            <person name="Pangilinan J."/>
            <person name="Lipzen A."/>
            <person name="Riley R."/>
            <person name="Grigoriev I.V."/>
            <person name="Spatafora J.W."/>
            <person name="Choi I.-G."/>
        </authorList>
    </citation>
    <scope>NUCLEOTIDE SEQUENCE [LARGE SCALE GENOMIC DNA]</scope>
    <source>
        <strain evidence="4 5">KUC8140</strain>
    </source>
</reference>
<dbReference type="SUPFAM" id="SSF109715">
    <property type="entry name" value="DEK C-terminal domain"/>
    <property type="match status" value="1"/>
</dbReference>
<dbReference type="Proteomes" id="UP000053477">
    <property type="component" value="Unassembled WGS sequence"/>
</dbReference>
<dbReference type="PROSITE" id="PS51998">
    <property type="entry name" value="DEK_C"/>
    <property type="match status" value="1"/>
</dbReference>
<dbReference type="Pfam" id="PF02201">
    <property type="entry name" value="SWIB"/>
    <property type="match status" value="1"/>
</dbReference>
<evidence type="ECO:0000259" key="2">
    <source>
        <dbReference type="PROSITE" id="PS51925"/>
    </source>
</evidence>
<sequence>MSIESLEPRIREILASADLETISAKRVRKQLLKADASLSEEWMKINKEPVDALIASVFEEVSGAQPRDEQNGGDYAGGASEERDWKENGSHQVGDDDDQEATDAGPSVQQAKPKKSKTKAELADEEYARQLSSEINGSQRASRSGKAPSGRPKKGASRTPKKDKKSAERVIDSDADTDEEQGSAKKRAKKSGGGGGAKGGFQKEFMLSAPLATLLQQDRLSRPQVVKQLWVYIKANNLQNPENKREILCDALMREVWGSDKIDMFKMNKHLGSHLYEPGEAH</sequence>
<evidence type="ECO:0000259" key="3">
    <source>
        <dbReference type="PROSITE" id="PS51998"/>
    </source>
</evidence>
<dbReference type="PANTHER" id="PTHR13844">
    <property type="entry name" value="SWI/SNF-RELATED MATRIX-ASSOCIATED ACTIN-DEPENDENT REGULATOR OF CHROMATIN SUBFAMILY D"/>
    <property type="match status" value="1"/>
</dbReference>
<dbReference type="PROSITE" id="PS51925">
    <property type="entry name" value="SWIB_MDM2"/>
    <property type="match status" value="1"/>
</dbReference>
<dbReference type="InterPro" id="IPR019835">
    <property type="entry name" value="SWIB_domain"/>
</dbReference>
<dbReference type="CDD" id="cd10567">
    <property type="entry name" value="SWIB-MDM2_like"/>
    <property type="match status" value="1"/>
</dbReference>
<protein>
    <submittedName>
        <fullName evidence="4">SWIB-domain-containing protein</fullName>
    </submittedName>
</protein>
<proteinExistence type="predicted"/>
<dbReference type="OrthoDB" id="10251073at2759"/>
<dbReference type="InterPro" id="IPR003121">
    <property type="entry name" value="SWIB_MDM2_domain"/>
</dbReference>
<keyword evidence="5" id="KW-1185">Reference proteome</keyword>
<feature type="compositionally biased region" description="Basic and acidic residues" evidence="1">
    <location>
        <begin position="118"/>
        <end position="128"/>
    </location>
</feature>
<feature type="domain" description="DM2" evidence="2">
    <location>
        <begin position="200"/>
        <end position="277"/>
    </location>
</feature>
<dbReference type="SMART" id="SM00151">
    <property type="entry name" value="SWIB"/>
    <property type="match status" value="1"/>
</dbReference>
<gene>
    <name evidence="4" type="ORF">SCHPADRAFT_916157</name>
</gene>
<dbReference type="Gene3D" id="1.10.245.10">
    <property type="entry name" value="SWIB/MDM2 domain"/>
    <property type="match status" value="1"/>
</dbReference>
<feature type="compositionally biased region" description="Basic and acidic residues" evidence="1">
    <location>
        <begin position="80"/>
        <end position="89"/>
    </location>
</feature>
<feature type="domain" description="DEK-C" evidence="3">
    <location>
        <begin position="1"/>
        <end position="59"/>
    </location>
</feature>
<dbReference type="EMBL" id="KQ086009">
    <property type="protein sequence ID" value="KLO11105.1"/>
    <property type="molecule type" value="Genomic_DNA"/>
</dbReference>
<dbReference type="Pfam" id="PF08766">
    <property type="entry name" value="DEK_C"/>
    <property type="match status" value="1"/>
</dbReference>
<organism evidence="4 5">
    <name type="scientific">Schizopora paradoxa</name>
    <dbReference type="NCBI Taxonomy" id="27342"/>
    <lineage>
        <taxon>Eukaryota</taxon>
        <taxon>Fungi</taxon>
        <taxon>Dikarya</taxon>
        <taxon>Basidiomycota</taxon>
        <taxon>Agaricomycotina</taxon>
        <taxon>Agaricomycetes</taxon>
        <taxon>Hymenochaetales</taxon>
        <taxon>Schizoporaceae</taxon>
        <taxon>Schizopora</taxon>
    </lineage>
</organism>
<dbReference type="InterPro" id="IPR014876">
    <property type="entry name" value="DEK_C"/>
</dbReference>
<accession>A0A0H2RGV1</accession>
<evidence type="ECO:0000313" key="4">
    <source>
        <dbReference type="EMBL" id="KLO11105.1"/>
    </source>
</evidence>
<feature type="region of interest" description="Disordered" evidence="1">
    <location>
        <begin position="60"/>
        <end position="197"/>
    </location>
</feature>
<evidence type="ECO:0000256" key="1">
    <source>
        <dbReference type="SAM" id="MobiDB-lite"/>
    </source>
</evidence>
<evidence type="ECO:0000313" key="5">
    <source>
        <dbReference type="Proteomes" id="UP000053477"/>
    </source>
</evidence>
<feature type="compositionally biased region" description="Polar residues" evidence="1">
    <location>
        <begin position="130"/>
        <end position="142"/>
    </location>
</feature>
<dbReference type="SUPFAM" id="SSF47592">
    <property type="entry name" value="SWIB/MDM2 domain"/>
    <property type="match status" value="1"/>
</dbReference>
<dbReference type="AlphaFoldDB" id="A0A0H2RGV1"/>
<dbReference type="InParanoid" id="A0A0H2RGV1"/>